<dbReference type="EMBL" id="LAZR01067220">
    <property type="protein sequence ID" value="KKK52035.1"/>
    <property type="molecule type" value="Genomic_DNA"/>
</dbReference>
<protein>
    <submittedName>
        <fullName evidence="1">Uncharacterized protein</fullName>
    </submittedName>
</protein>
<name>A0A0F8WUF2_9ZZZZ</name>
<evidence type="ECO:0000313" key="1">
    <source>
        <dbReference type="EMBL" id="KKK52035.1"/>
    </source>
</evidence>
<gene>
    <name evidence="1" type="ORF">LCGC14_3108970</name>
</gene>
<dbReference type="AlphaFoldDB" id="A0A0F8WUF2"/>
<comment type="caution">
    <text evidence="1">The sequence shown here is derived from an EMBL/GenBank/DDBJ whole genome shotgun (WGS) entry which is preliminary data.</text>
</comment>
<organism evidence="1">
    <name type="scientific">marine sediment metagenome</name>
    <dbReference type="NCBI Taxonomy" id="412755"/>
    <lineage>
        <taxon>unclassified sequences</taxon>
        <taxon>metagenomes</taxon>
        <taxon>ecological metagenomes</taxon>
    </lineage>
</organism>
<sequence length="105" mass="11785">MKKKRKLGKATPIAGTSDPSDLPEFLHIALEEDDYGDCECAVCGGDEEEGDCKSPKRYVPEIVKNIERMKAGTLVGYYRLAARHKVAVELVDVDKKGNKRRKYIK</sequence>
<proteinExistence type="predicted"/>
<accession>A0A0F8WUF2</accession>
<reference evidence="1" key="1">
    <citation type="journal article" date="2015" name="Nature">
        <title>Complex archaea that bridge the gap between prokaryotes and eukaryotes.</title>
        <authorList>
            <person name="Spang A."/>
            <person name="Saw J.H."/>
            <person name="Jorgensen S.L."/>
            <person name="Zaremba-Niedzwiedzka K."/>
            <person name="Martijn J."/>
            <person name="Lind A.E."/>
            <person name="van Eijk R."/>
            <person name="Schleper C."/>
            <person name="Guy L."/>
            <person name="Ettema T.J."/>
        </authorList>
    </citation>
    <scope>NUCLEOTIDE SEQUENCE</scope>
</reference>